<keyword evidence="2" id="KW-1185">Reference proteome</keyword>
<accession>A0A1I4E4I0</accession>
<dbReference type="Proteomes" id="UP000199598">
    <property type="component" value="Unassembled WGS sequence"/>
</dbReference>
<evidence type="ECO:0000313" key="1">
    <source>
        <dbReference type="EMBL" id="SFK99870.1"/>
    </source>
</evidence>
<gene>
    <name evidence="1" type="ORF">SAMN04488518_113150</name>
</gene>
<protein>
    <submittedName>
        <fullName evidence="1">Uncharacterized protein</fullName>
    </submittedName>
</protein>
<reference evidence="1 2" key="1">
    <citation type="submission" date="2016-10" db="EMBL/GenBank/DDBJ databases">
        <authorList>
            <person name="Varghese N."/>
            <person name="Submissions S."/>
        </authorList>
    </citation>
    <scope>NUCLEOTIDE SEQUENCE [LARGE SCALE GENOMIC DNA]</scope>
    <source>
        <strain evidence="1 2">DSM 16392</strain>
    </source>
</reference>
<name>A0A1I4E4I0_9HYPH</name>
<proteinExistence type="predicted"/>
<comment type="caution">
    <text evidence="1">The sequence shown here is derived from an EMBL/GenBank/DDBJ whole genome shotgun (WGS) entry which is preliminary data.</text>
</comment>
<evidence type="ECO:0000313" key="2">
    <source>
        <dbReference type="Proteomes" id="UP000199598"/>
    </source>
</evidence>
<dbReference type="EMBL" id="FOSK01000013">
    <property type="protein sequence ID" value="SFK99870.1"/>
    <property type="molecule type" value="Genomic_DNA"/>
</dbReference>
<organism evidence="1 2">
    <name type="scientific">Pseudovibrio ascidiaceicola</name>
    <dbReference type="NCBI Taxonomy" id="285279"/>
    <lineage>
        <taxon>Bacteria</taxon>
        <taxon>Pseudomonadati</taxon>
        <taxon>Pseudomonadota</taxon>
        <taxon>Alphaproteobacteria</taxon>
        <taxon>Hyphomicrobiales</taxon>
        <taxon>Stappiaceae</taxon>
        <taxon>Pseudovibrio</taxon>
    </lineage>
</organism>
<sequence length="39" mass="4247">MQGFGFWAALPAAFKWGAIAFVASQFFTHADRWVATIAG</sequence>